<evidence type="ECO:0000313" key="3">
    <source>
        <dbReference type="Proteomes" id="UP001222325"/>
    </source>
</evidence>
<name>A0AAD6XQT8_9AGAR</name>
<protein>
    <submittedName>
        <fullName evidence="2">Uncharacterized protein</fullName>
    </submittedName>
</protein>
<organism evidence="2 3">
    <name type="scientific">Mycena belliarum</name>
    <dbReference type="NCBI Taxonomy" id="1033014"/>
    <lineage>
        <taxon>Eukaryota</taxon>
        <taxon>Fungi</taxon>
        <taxon>Dikarya</taxon>
        <taxon>Basidiomycota</taxon>
        <taxon>Agaricomycotina</taxon>
        <taxon>Agaricomycetes</taxon>
        <taxon>Agaricomycetidae</taxon>
        <taxon>Agaricales</taxon>
        <taxon>Marasmiineae</taxon>
        <taxon>Mycenaceae</taxon>
        <taxon>Mycena</taxon>
    </lineage>
</organism>
<evidence type="ECO:0000313" key="2">
    <source>
        <dbReference type="EMBL" id="KAJ7081334.1"/>
    </source>
</evidence>
<evidence type="ECO:0000256" key="1">
    <source>
        <dbReference type="SAM" id="MobiDB-lite"/>
    </source>
</evidence>
<keyword evidence="3" id="KW-1185">Reference proteome</keyword>
<sequence length="269" mass="29255">MCIRARADIADSRTLFAAFARARARARCHRCTSRPRACDAPATEAARGSEPRTGRLPRAAEMRERTAHRTRRRSADSSAREGAGRLLPRRRFALALPRLRLKSAPLDRGRSCSELRAVPAKRVGAPPRNCALAAQALRRAPTGLGGERGRMALGTAAAAREVQARGLRVLAEGRWLPLVRGLSVSGRVSWSVDGVRRLARSCPRAHAFPGARSALSAHAGGSVRIPWVAVRRPARCRHSLGVVRACERSARRLWALRRLKACDEVVAGS</sequence>
<dbReference type="EMBL" id="JARJCN010000050">
    <property type="protein sequence ID" value="KAJ7081334.1"/>
    <property type="molecule type" value="Genomic_DNA"/>
</dbReference>
<comment type="caution">
    <text evidence="2">The sequence shown here is derived from an EMBL/GenBank/DDBJ whole genome shotgun (WGS) entry which is preliminary data.</text>
</comment>
<feature type="compositionally biased region" description="Basic and acidic residues" evidence="1">
    <location>
        <begin position="47"/>
        <end position="82"/>
    </location>
</feature>
<proteinExistence type="predicted"/>
<dbReference type="AlphaFoldDB" id="A0AAD6XQT8"/>
<dbReference type="Proteomes" id="UP001222325">
    <property type="component" value="Unassembled WGS sequence"/>
</dbReference>
<reference evidence="2" key="1">
    <citation type="submission" date="2023-03" db="EMBL/GenBank/DDBJ databases">
        <title>Massive genome expansion in bonnet fungi (Mycena s.s.) driven by repeated elements and novel gene families across ecological guilds.</title>
        <authorList>
            <consortium name="Lawrence Berkeley National Laboratory"/>
            <person name="Harder C.B."/>
            <person name="Miyauchi S."/>
            <person name="Viragh M."/>
            <person name="Kuo A."/>
            <person name="Thoen E."/>
            <person name="Andreopoulos B."/>
            <person name="Lu D."/>
            <person name="Skrede I."/>
            <person name="Drula E."/>
            <person name="Henrissat B."/>
            <person name="Morin E."/>
            <person name="Kohler A."/>
            <person name="Barry K."/>
            <person name="LaButti K."/>
            <person name="Morin E."/>
            <person name="Salamov A."/>
            <person name="Lipzen A."/>
            <person name="Mereny Z."/>
            <person name="Hegedus B."/>
            <person name="Baldrian P."/>
            <person name="Stursova M."/>
            <person name="Weitz H."/>
            <person name="Taylor A."/>
            <person name="Grigoriev I.V."/>
            <person name="Nagy L.G."/>
            <person name="Martin F."/>
            <person name="Kauserud H."/>
        </authorList>
    </citation>
    <scope>NUCLEOTIDE SEQUENCE</scope>
    <source>
        <strain evidence="2">CBHHK173m</strain>
    </source>
</reference>
<gene>
    <name evidence="2" type="ORF">B0H15DRAFT_468129</name>
</gene>
<feature type="region of interest" description="Disordered" evidence="1">
    <location>
        <begin position="39"/>
        <end position="82"/>
    </location>
</feature>
<accession>A0AAD6XQT8</accession>